<dbReference type="PANTHER" id="PTHR31876">
    <property type="entry name" value="COV-LIKE PROTEIN 1"/>
    <property type="match status" value="1"/>
</dbReference>
<dbReference type="EMBL" id="CP031310">
    <property type="protein sequence ID" value="QCC50285.1"/>
    <property type="molecule type" value="Genomic_DNA"/>
</dbReference>
<evidence type="ECO:0000313" key="3">
    <source>
        <dbReference type="Proteomes" id="UP000296706"/>
    </source>
</evidence>
<dbReference type="OrthoDB" id="156682at2157"/>
<dbReference type="InterPro" id="IPR007462">
    <property type="entry name" value="COV1-like"/>
</dbReference>
<dbReference type="AlphaFoldDB" id="A0A4D6H9E7"/>
<feature type="transmembrane region" description="Helical" evidence="1">
    <location>
        <begin position="12"/>
        <end position="42"/>
    </location>
</feature>
<reference evidence="2 3" key="1">
    <citation type="journal article" date="2019" name="Nat. Commun.">
        <title>A new type of DNA phosphorothioation-based antiviral system in archaea.</title>
        <authorList>
            <person name="Xiong L."/>
            <person name="Liu S."/>
            <person name="Chen S."/>
            <person name="Xiao Y."/>
            <person name="Zhu B."/>
            <person name="Gao Y."/>
            <person name="Zhang Y."/>
            <person name="Chen B."/>
            <person name="Luo J."/>
            <person name="Deng Z."/>
            <person name="Chen X."/>
            <person name="Wang L."/>
            <person name="Chen S."/>
        </authorList>
    </citation>
    <scope>NUCLEOTIDE SEQUENCE [LARGE SCALE GENOMIC DNA]</scope>
    <source>
        <strain evidence="2 3">CBA1105</strain>
    </source>
</reference>
<evidence type="ECO:0000256" key="1">
    <source>
        <dbReference type="SAM" id="Phobius"/>
    </source>
</evidence>
<dbReference type="Pfam" id="PF04367">
    <property type="entry name" value="DUF502"/>
    <property type="match status" value="1"/>
</dbReference>
<keyword evidence="1" id="KW-1133">Transmembrane helix</keyword>
<gene>
    <name evidence="2" type="ORF">DV733_03110</name>
</gene>
<dbReference type="GeneID" id="39846821"/>
<dbReference type="RefSeq" id="WP_049993730.1">
    <property type="nucleotide sequence ID" value="NZ_CP031310.1"/>
</dbReference>
<dbReference type="KEGG" id="hsn:DV733_03110"/>
<sequence length="222" mass="24235">MSATWKRDFASGLVILVPIIVTLYIIAYLYGVIASTPFLVLIDAALLEQFLPAGLVTPRTVTFTRVLLTVFVFILMVFSVGYLMRTAIGTLVEAGIDDLMNRLPGLRVVYNASKMAVETALGGTDELQEPVKIETWDGLRMTAFKTGQRAADGRELLFLPTAPNITTGFVIEVEPDQYEETDETVEDALTRILSAGFGEANDKEVSLEMLAGKSDDDSGDQT</sequence>
<protein>
    <submittedName>
        <fullName evidence="2">DUF502 domain-containing protein</fullName>
    </submittedName>
</protein>
<keyword evidence="3" id="KW-1185">Reference proteome</keyword>
<feature type="transmembrane region" description="Helical" evidence="1">
    <location>
        <begin position="62"/>
        <end position="83"/>
    </location>
</feature>
<evidence type="ECO:0000313" key="2">
    <source>
        <dbReference type="EMBL" id="QCC50285.1"/>
    </source>
</evidence>
<accession>A0A4D6H9E7</accession>
<name>A0A4D6H9E7_9EURY</name>
<organism evidence="2 3">
    <name type="scientific">Halapricum salinum</name>
    <dbReference type="NCBI Taxonomy" id="1457250"/>
    <lineage>
        <taxon>Archaea</taxon>
        <taxon>Methanobacteriati</taxon>
        <taxon>Methanobacteriota</taxon>
        <taxon>Stenosarchaea group</taxon>
        <taxon>Halobacteria</taxon>
        <taxon>Halobacteriales</taxon>
        <taxon>Haloarculaceae</taxon>
        <taxon>Halapricum</taxon>
    </lineage>
</organism>
<keyword evidence="1" id="KW-0812">Transmembrane</keyword>
<dbReference type="PANTHER" id="PTHR31876:SF26">
    <property type="entry name" value="PROTEIN LIKE COV 2"/>
    <property type="match status" value="1"/>
</dbReference>
<dbReference type="Proteomes" id="UP000296706">
    <property type="component" value="Chromosome"/>
</dbReference>
<keyword evidence="1" id="KW-0472">Membrane</keyword>
<proteinExistence type="predicted"/>